<reference evidence="3" key="2">
    <citation type="submission" date="2020-02" db="EMBL/GenBank/DDBJ databases">
        <title>Identification and distribution of gene clusters putatively required for synthesis of sphingolipid metabolism inhibitors in phylogenetically diverse species of the filamentous fungus Fusarium.</title>
        <authorList>
            <person name="Kim H.-S."/>
            <person name="Busman M."/>
            <person name="Brown D.W."/>
            <person name="Divon H."/>
            <person name="Uhlig S."/>
            <person name="Proctor R.H."/>
        </authorList>
    </citation>
    <scope>NUCLEOTIDE SEQUENCE</scope>
    <source>
        <strain evidence="3">NRRL 25174</strain>
    </source>
</reference>
<reference evidence="3" key="1">
    <citation type="journal article" date="2017" name="Mycologia">
        <title>Fusarium algeriense, sp. nov., a novel toxigenic crown rot pathogen of durum wheat from Algeria is nested in the Fusarium burgessii species complex.</title>
        <authorList>
            <person name="Laraba I."/>
            <person name="Keddad A."/>
            <person name="Boureghda H."/>
            <person name="Abdallah N."/>
            <person name="Vaughan M.M."/>
            <person name="Proctor R.H."/>
            <person name="Busman M."/>
            <person name="O'Donnell K."/>
        </authorList>
    </citation>
    <scope>NUCLEOTIDE SEQUENCE</scope>
    <source>
        <strain evidence="3">NRRL 25174</strain>
    </source>
</reference>
<keyword evidence="4" id="KW-1185">Reference proteome</keyword>
<dbReference type="AlphaFoldDB" id="A0A9P5AQ15"/>
<dbReference type="OrthoDB" id="5099182at2759"/>
<keyword evidence="2" id="KW-0732">Signal</keyword>
<feature type="chain" id="PRO_5040144780" description="Apple domain-containing protein" evidence="2">
    <location>
        <begin position="22"/>
        <end position="207"/>
    </location>
</feature>
<feature type="region of interest" description="Disordered" evidence="1">
    <location>
        <begin position="71"/>
        <end position="93"/>
    </location>
</feature>
<organism evidence="3 4">
    <name type="scientific">Fusarium beomiforme</name>
    <dbReference type="NCBI Taxonomy" id="44412"/>
    <lineage>
        <taxon>Eukaryota</taxon>
        <taxon>Fungi</taxon>
        <taxon>Dikarya</taxon>
        <taxon>Ascomycota</taxon>
        <taxon>Pezizomycotina</taxon>
        <taxon>Sordariomycetes</taxon>
        <taxon>Hypocreomycetidae</taxon>
        <taxon>Hypocreales</taxon>
        <taxon>Nectriaceae</taxon>
        <taxon>Fusarium</taxon>
        <taxon>Fusarium burgessii species complex</taxon>
    </lineage>
</organism>
<sequence length="207" mass="21454">MIALQAIAWSCLAFSPLAVSAGACKPKSTDLSTTIAATSETASSAESTVTDITTTIASTIDTTASSILEETTETSTIETTTSEAASTTSSAPCPSYTQIIPPPSGKVCGKEVTRGDSSSSPLYLASPLSVTGLTGCAKYCGDNPECVSFYAEDYSPAPGAPVYKICFLFKGYEKDIPFGPGEAGKPTYYEQDCFACVRDEAQPPIPS</sequence>
<evidence type="ECO:0000313" key="4">
    <source>
        <dbReference type="Proteomes" id="UP000730481"/>
    </source>
</evidence>
<evidence type="ECO:0008006" key="5">
    <source>
        <dbReference type="Google" id="ProtNLM"/>
    </source>
</evidence>
<comment type="caution">
    <text evidence="3">The sequence shown here is derived from an EMBL/GenBank/DDBJ whole genome shotgun (WGS) entry which is preliminary data.</text>
</comment>
<proteinExistence type="predicted"/>
<gene>
    <name evidence="3" type="ORF">FBEOM_3234</name>
</gene>
<evidence type="ECO:0000256" key="1">
    <source>
        <dbReference type="SAM" id="MobiDB-lite"/>
    </source>
</evidence>
<name>A0A9P5AQ15_9HYPO</name>
<feature type="compositionally biased region" description="Low complexity" evidence="1">
    <location>
        <begin position="71"/>
        <end position="91"/>
    </location>
</feature>
<evidence type="ECO:0000313" key="3">
    <source>
        <dbReference type="EMBL" id="KAF4342825.1"/>
    </source>
</evidence>
<feature type="signal peptide" evidence="2">
    <location>
        <begin position="1"/>
        <end position="21"/>
    </location>
</feature>
<evidence type="ECO:0000256" key="2">
    <source>
        <dbReference type="SAM" id="SignalP"/>
    </source>
</evidence>
<accession>A0A9P5AQ15</accession>
<dbReference type="EMBL" id="PVQB02000119">
    <property type="protein sequence ID" value="KAF4342825.1"/>
    <property type="molecule type" value="Genomic_DNA"/>
</dbReference>
<dbReference type="Proteomes" id="UP000730481">
    <property type="component" value="Unassembled WGS sequence"/>
</dbReference>
<protein>
    <recommendedName>
        <fullName evidence="5">Apple domain-containing protein</fullName>
    </recommendedName>
</protein>